<dbReference type="Gene3D" id="3.10.20.310">
    <property type="entry name" value="membrane protein fhac"/>
    <property type="match status" value="3"/>
</dbReference>
<sequence length="599" mass="66937">MAASAIVRAAEDDEIVRVAFRGNSYLSVETLGMVFGVREEQYVSERRVERGRQSLLDLYRENGFTGIRIETQIVRRYGLRGGTVVYVDIYEGPPTLVESVDIRHAGLVDEAEVQAAVGSEPGDVWTLTYSDAVRLNLIRLFAEHGYLYAKIEVAEERGERRARLTVNVDEGPRVRVVGVDIEGYEPIIERVIRREIVIREGDYFKASEVFASQRNIYSTGLFTNVGYSIVGEGERSPEVRILFELEPDKTNWVGFELGYTYSESTGSGARFKVSWGDDNLWGNLQRLEVGANFVYAFKTSRFEEELYQAVYREPWLFSVRGLSGRVRLYFERERRTGFSADSFGSDLSLEQRFYDWLTGALGLRLERVNLWEYDIPDLPQEEGYSNTSALFARVGIDTRDNPFNPRSGVYLLPYGEYSGGFLGGDNDFYKLTADLSGHIPLGDHVSIALRGYVGLAAIHHDTGSLPVYERFYAGGAYSVRGFPERSLGPRNARGVNLGGVASLVGNAELRVDIPDSDFSLGFFADTGMVWGEINEMDLADLAVGVGAGLRYVTPIGPVRLDVGFVVAPGEERIVSPFAPEDFTETSDNWELHLAIGHIF</sequence>
<feature type="domain" description="Bacterial surface antigen (D15)" evidence="5">
    <location>
        <begin position="298"/>
        <end position="566"/>
    </location>
</feature>
<keyword evidence="3" id="KW-0812">Transmembrane</keyword>
<dbReference type="PANTHER" id="PTHR12815">
    <property type="entry name" value="SORTING AND ASSEMBLY MACHINERY SAMM50 PROTEIN FAMILY MEMBER"/>
    <property type="match status" value="1"/>
</dbReference>
<name>A0A1F5FB87_9BACT</name>
<dbReference type="PANTHER" id="PTHR12815:SF18">
    <property type="entry name" value="SORTING AND ASSEMBLY MACHINERY COMPONENT 50 HOMOLOG"/>
    <property type="match status" value="1"/>
</dbReference>
<evidence type="ECO:0000313" key="7">
    <source>
        <dbReference type="EMBL" id="OGD76887.1"/>
    </source>
</evidence>
<proteinExistence type="predicted"/>
<dbReference type="AlphaFoldDB" id="A0A1F5FB87"/>
<dbReference type="Proteomes" id="UP000177187">
    <property type="component" value="Unassembled WGS sequence"/>
</dbReference>
<feature type="domain" description="POTRA" evidence="6">
    <location>
        <begin position="15"/>
        <end position="92"/>
    </location>
</feature>
<reference evidence="7 8" key="1">
    <citation type="journal article" date="2016" name="Nat. Commun.">
        <title>Thousands of microbial genomes shed light on interconnected biogeochemical processes in an aquifer system.</title>
        <authorList>
            <person name="Anantharaman K."/>
            <person name="Brown C.T."/>
            <person name="Hug L.A."/>
            <person name="Sharon I."/>
            <person name="Castelle C.J."/>
            <person name="Probst A.J."/>
            <person name="Thomas B.C."/>
            <person name="Singh A."/>
            <person name="Wilkins M.J."/>
            <person name="Karaoz U."/>
            <person name="Brodie E.L."/>
            <person name="Williams K.H."/>
            <person name="Hubbard S.S."/>
            <person name="Banfield J.F."/>
        </authorList>
    </citation>
    <scope>NUCLEOTIDE SEQUENCE [LARGE SCALE GENOMIC DNA]</scope>
</reference>
<dbReference type="STRING" id="1817816.A2Y64_08765"/>
<evidence type="ECO:0000256" key="2">
    <source>
        <dbReference type="ARBA" id="ARBA00022452"/>
    </source>
</evidence>
<evidence type="ECO:0000313" key="8">
    <source>
        <dbReference type="Proteomes" id="UP000177187"/>
    </source>
</evidence>
<feature type="domain" description="POTRA" evidence="6">
    <location>
        <begin position="175"/>
        <end position="245"/>
    </location>
</feature>
<dbReference type="GO" id="GO:0019867">
    <property type="term" value="C:outer membrane"/>
    <property type="evidence" value="ECO:0007669"/>
    <property type="project" value="InterPro"/>
</dbReference>
<gene>
    <name evidence="7" type="ORF">A2Y64_08765</name>
</gene>
<dbReference type="Gene3D" id="2.40.160.50">
    <property type="entry name" value="membrane protein fhac: a member of the omp85/tpsb transporter family"/>
    <property type="match status" value="1"/>
</dbReference>
<organism evidence="7 8">
    <name type="scientific">Candidatus Coatesbacteria bacterium RBG_13_66_14</name>
    <dbReference type="NCBI Taxonomy" id="1817816"/>
    <lineage>
        <taxon>Bacteria</taxon>
        <taxon>Candidatus Coatesiibacteriota</taxon>
    </lineage>
</organism>
<keyword evidence="4" id="KW-0472">Membrane</keyword>
<dbReference type="InterPro" id="IPR039910">
    <property type="entry name" value="D15-like"/>
</dbReference>
<evidence type="ECO:0000259" key="6">
    <source>
        <dbReference type="Pfam" id="PF07244"/>
    </source>
</evidence>
<evidence type="ECO:0000256" key="4">
    <source>
        <dbReference type="ARBA" id="ARBA00023136"/>
    </source>
</evidence>
<evidence type="ECO:0008006" key="9">
    <source>
        <dbReference type="Google" id="ProtNLM"/>
    </source>
</evidence>
<evidence type="ECO:0000256" key="3">
    <source>
        <dbReference type="ARBA" id="ARBA00022692"/>
    </source>
</evidence>
<dbReference type="InterPro" id="IPR010827">
    <property type="entry name" value="BamA/TamA_POTRA"/>
</dbReference>
<protein>
    <recommendedName>
        <fullName evidence="9">Outer membrane protein assembly factor BamA</fullName>
    </recommendedName>
</protein>
<dbReference type="Pfam" id="PF01103">
    <property type="entry name" value="Omp85"/>
    <property type="match status" value="1"/>
</dbReference>
<evidence type="ECO:0000256" key="1">
    <source>
        <dbReference type="ARBA" id="ARBA00004370"/>
    </source>
</evidence>
<dbReference type="Pfam" id="PF07244">
    <property type="entry name" value="POTRA"/>
    <property type="match status" value="2"/>
</dbReference>
<accession>A0A1F5FB87</accession>
<keyword evidence="2" id="KW-1134">Transmembrane beta strand</keyword>
<dbReference type="EMBL" id="MFAF01000055">
    <property type="protein sequence ID" value="OGD76887.1"/>
    <property type="molecule type" value="Genomic_DNA"/>
</dbReference>
<dbReference type="InterPro" id="IPR000184">
    <property type="entry name" value="Bac_surfAg_D15"/>
</dbReference>
<evidence type="ECO:0000259" key="5">
    <source>
        <dbReference type="Pfam" id="PF01103"/>
    </source>
</evidence>
<comment type="caution">
    <text evidence="7">The sequence shown here is derived from an EMBL/GenBank/DDBJ whole genome shotgun (WGS) entry which is preliminary data.</text>
</comment>
<comment type="subcellular location">
    <subcellularLocation>
        <location evidence="1">Membrane</location>
    </subcellularLocation>
</comment>